<comment type="caution">
    <text evidence="2">The sequence shown here is derived from an EMBL/GenBank/DDBJ whole genome shotgun (WGS) entry which is preliminary data.</text>
</comment>
<dbReference type="OrthoDB" id="413953at2759"/>
<dbReference type="SFLD" id="SFLDS00003">
    <property type="entry name" value="Haloacid_Dehalogenase"/>
    <property type="match status" value="2"/>
</dbReference>
<dbReference type="AlphaFoldDB" id="A0A0L0CKB1"/>
<evidence type="ECO:0000256" key="1">
    <source>
        <dbReference type="ARBA" id="ARBA00022801"/>
    </source>
</evidence>
<dbReference type="FunFam" id="3.40.50.1000:FF:000245">
    <property type="entry name" value="4-nitrophenyl phosphatase"/>
    <property type="match status" value="1"/>
</dbReference>
<dbReference type="PANTHER" id="PTHR19288:SF93">
    <property type="entry name" value="FI11325P-RELATED"/>
    <property type="match status" value="1"/>
</dbReference>
<dbReference type="SFLD" id="SFLDG01139">
    <property type="entry name" value="C2.A:_Pyridoxal_Phosphate_Phos"/>
    <property type="match status" value="2"/>
</dbReference>
<proteinExistence type="predicted"/>
<dbReference type="InterPro" id="IPR023214">
    <property type="entry name" value="HAD_sf"/>
</dbReference>
<dbReference type="Pfam" id="PF13344">
    <property type="entry name" value="Hydrolase_6"/>
    <property type="match status" value="3"/>
</dbReference>
<dbReference type="EMBL" id="JRES01000296">
    <property type="protein sequence ID" value="KNC32657.1"/>
    <property type="molecule type" value="Genomic_DNA"/>
</dbReference>
<dbReference type="NCBIfam" id="TIGR01460">
    <property type="entry name" value="HAD-SF-IIA"/>
    <property type="match status" value="3"/>
</dbReference>
<dbReference type="CDD" id="cd07532">
    <property type="entry name" value="HAD_PNPase_UmpH-like"/>
    <property type="match status" value="1"/>
</dbReference>
<evidence type="ECO:0000313" key="2">
    <source>
        <dbReference type="EMBL" id="KNC32657.1"/>
    </source>
</evidence>
<reference evidence="2 3" key="1">
    <citation type="journal article" date="2015" name="Nat. Commun.">
        <title>Lucilia cuprina genome unlocks parasitic fly biology to underpin future interventions.</title>
        <authorList>
            <person name="Anstead C.A."/>
            <person name="Korhonen P.K."/>
            <person name="Young N.D."/>
            <person name="Hall R.S."/>
            <person name="Jex A.R."/>
            <person name="Murali S.C."/>
            <person name="Hughes D.S."/>
            <person name="Lee S.F."/>
            <person name="Perry T."/>
            <person name="Stroehlein A.J."/>
            <person name="Ansell B.R."/>
            <person name="Breugelmans B."/>
            <person name="Hofmann A."/>
            <person name="Qu J."/>
            <person name="Dugan S."/>
            <person name="Lee S.L."/>
            <person name="Chao H."/>
            <person name="Dinh H."/>
            <person name="Han Y."/>
            <person name="Doddapaneni H.V."/>
            <person name="Worley K.C."/>
            <person name="Muzny D.M."/>
            <person name="Ioannidis P."/>
            <person name="Waterhouse R.M."/>
            <person name="Zdobnov E.M."/>
            <person name="James P.J."/>
            <person name="Bagnall N.H."/>
            <person name="Kotze A.C."/>
            <person name="Gibbs R.A."/>
            <person name="Richards S."/>
            <person name="Batterham P."/>
            <person name="Gasser R.B."/>
        </authorList>
    </citation>
    <scope>NUCLEOTIDE SEQUENCE [LARGE SCALE GENOMIC DNA]</scope>
    <source>
        <strain evidence="2 3">LS</strain>
        <tissue evidence="2">Full body</tissue>
    </source>
</reference>
<name>A0A0L0CKB1_LUCCU</name>
<dbReference type="SFLD" id="SFLDF00039">
    <property type="entry name" value="phosphoglycolate_phosphatase_2"/>
    <property type="match status" value="2"/>
</dbReference>
<dbReference type="PANTHER" id="PTHR19288">
    <property type="entry name" value="4-NITROPHENYLPHOSPHATASE-RELATED"/>
    <property type="match status" value="1"/>
</dbReference>
<dbReference type="OMA" id="MVGTGCH"/>
<dbReference type="NCBIfam" id="TIGR01452">
    <property type="entry name" value="PGP_euk"/>
    <property type="match status" value="3"/>
</dbReference>
<dbReference type="InterPro" id="IPR036412">
    <property type="entry name" value="HAD-like_sf"/>
</dbReference>
<evidence type="ECO:0000313" key="3">
    <source>
        <dbReference type="Proteomes" id="UP000037069"/>
    </source>
</evidence>
<dbReference type="InterPro" id="IPR006357">
    <property type="entry name" value="HAD-SF_hydro_IIA"/>
</dbReference>
<accession>A0A0L0CKB1</accession>
<organism evidence="2 3">
    <name type="scientific">Lucilia cuprina</name>
    <name type="common">Green bottle fly</name>
    <name type="synonym">Australian sheep blowfly</name>
    <dbReference type="NCBI Taxonomy" id="7375"/>
    <lineage>
        <taxon>Eukaryota</taxon>
        <taxon>Metazoa</taxon>
        <taxon>Ecdysozoa</taxon>
        <taxon>Arthropoda</taxon>
        <taxon>Hexapoda</taxon>
        <taxon>Insecta</taxon>
        <taxon>Pterygota</taxon>
        <taxon>Neoptera</taxon>
        <taxon>Endopterygota</taxon>
        <taxon>Diptera</taxon>
        <taxon>Brachycera</taxon>
        <taxon>Muscomorpha</taxon>
        <taxon>Oestroidea</taxon>
        <taxon>Calliphoridae</taxon>
        <taxon>Luciliinae</taxon>
        <taxon>Lucilia</taxon>
    </lineage>
</organism>
<dbReference type="GO" id="GO:0005737">
    <property type="term" value="C:cytoplasm"/>
    <property type="evidence" value="ECO:0007669"/>
    <property type="project" value="TreeGrafter"/>
</dbReference>
<dbReference type="GO" id="GO:0016791">
    <property type="term" value="F:phosphatase activity"/>
    <property type="evidence" value="ECO:0007669"/>
    <property type="project" value="InterPro"/>
</dbReference>
<dbReference type="InterPro" id="IPR006349">
    <property type="entry name" value="PGP_euk"/>
</dbReference>
<dbReference type="Proteomes" id="UP000037069">
    <property type="component" value="Unassembled WGS sequence"/>
</dbReference>
<sequence>MLNKFRPLSSSMFKQTSTNLLEQKADKVTQWLDSFDAVLTDCDGVLWVYGNVIDGSVEVMNRFKELGKKIFFCTNNSTKTRKELLVKAVDMGFNITEDEIISTAHSGAAYLKGLNFDKKVFVIGSEGITKELDAVGIEHNKVGAEPMPGSLAEYISKHLKLDENVGAVMVGFDEHFSFPKMTQAASYLNDPECLFIATNTDERFPMPNMVIPGTGSFVRAIETCAERKALVIGKPNKEICEHLIKDGTIKPERTLMIGDRCNTDILLGYNCGFQTLLVGTGIHQLNDVDSWKKSNDPELLKLIPDVYLPKLGVLWLNDDPIEGSVDTFNWFQNQHKNCYIVTNNSTRTRQNLQEKACSMGLEANEWQIINTTYCTAKYLEKLNFNKKAYVIGREGMAWELQNLGIKLLPIEEEVMKGSTADLRQNLKLDREVKAVIVGFDEFFGFPKLTKACCYLKDPECLFIAASTDNQGPTPTIMLPGTGCLVKAIETCSNRLATIIGKPNAEFIKPLITKGCLKPATTLMVGDRGSTDMLFGYNCGFFTLFVTSGVDTLQDVRQWQTSENCELHKQIPDFYLPKLGDLKYILTDLRVKVKRIGEWLDSYDTILTDCDAVLWHDDSVIPHVPATINTLQALGKNIYFVTNNGTKTRHELWLKASQMNYQIDEQHIIAPTYSIAEYLKENLSSNERVYVIGSPALAEELNMLNIKNFGLGEDLVQGIWVDMLEKIKQETGEEKVGAVVVGFDEHFSFAKMLKASNILGSNPDCLFLATNADAVHRYPKFCMPGTGALVMALQTCTGREAKMMGKPNPVICDNLIRTGCMQPKRTLMIGDSAKIDILFGKNCGFQTLLVGTGNDKWPQVLEFVQNKQTDFIANYYLESLGDLLHVLQ</sequence>
<evidence type="ECO:0008006" key="4">
    <source>
        <dbReference type="Google" id="ProtNLM"/>
    </source>
</evidence>
<keyword evidence="3" id="KW-1185">Reference proteome</keyword>
<protein>
    <recommendedName>
        <fullName evidence="4">Phosphoglycolate phosphatase</fullName>
    </recommendedName>
</protein>
<dbReference type="STRING" id="7375.A0A0L0CKB1"/>
<dbReference type="SUPFAM" id="SSF56784">
    <property type="entry name" value="HAD-like"/>
    <property type="match status" value="3"/>
</dbReference>
<keyword evidence="1" id="KW-0378">Hydrolase</keyword>
<dbReference type="Gene3D" id="3.40.50.1000">
    <property type="entry name" value="HAD superfamily/HAD-like"/>
    <property type="match status" value="6"/>
</dbReference>
<gene>
    <name evidence="2" type="ORF">FF38_13211</name>
</gene>
<dbReference type="Pfam" id="PF13242">
    <property type="entry name" value="Hydrolase_like"/>
    <property type="match status" value="3"/>
</dbReference>